<feature type="transmembrane region" description="Helical" evidence="7">
    <location>
        <begin position="227"/>
        <end position="257"/>
    </location>
</feature>
<dbReference type="InterPro" id="IPR004681">
    <property type="entry name" value="TRAP_DctM"/>
</dbReference>
<keyword evidence="4 7" id="KW-0812">Transmembrane</keyword>
<evidence type="ECO:0000256" key="3">
    <source>
        <dbReference type="ARBA" id="ARBA00022519"/>
    </source>
</evidence>
<evidence type="ECO:0000256" key="2">
    <source>
        <dbReference type="ARBA" id="ARBA00022475"/>
    </source>
</evidence>
<feature type="domain" description="TRAP C4-dicarboxylate transport system permease DctM subunit" evidence="8">
    <location>
        <begin position="7"/>
        <end position="418"/>
    </location>
</feature>
<comment type="subunit">
    <text evidence="7">The complex comprises the extracytoplasmic solute receptor protein and the two transmembrane proteins.</text>
</comment>
<feature type="transmembrane region" description="Helical" evidence="7">
    <location>
        <begin position="400"/>
        <end position="424"/>
    </location>
</feature>
<dbReference type="Pfam" id="PF06808">
    <property type="entry name" value="DctM"/>
    <property type="match status" value="1"/>
</dbReference>
<keyword evidence="2" id="KW-1003">Cell membrane</keyword>
<name>A0A2P1PV47_9GAMM</name>
<feature type="transmembrane region" description="Helical" evidence="7">
    <location>
        <begin position="277"/>
        <end position="296"/>
    </location>
</feature>
<feature type="transmembrane region" description="Helical" evidence="7">
    <location>
        <begin position="178"/>
        <end position="198"/>
    </location>
</feature>
<feature type="transmembrane region" description="Helical" evidence="7">
    <location>
        <begin position="316"/>
        <end position="336"/>
    </location>
</feature>
<feature type="transmembrane region" description="Helical" evidence="7">
    <location>
        <begin position="370"/>
        <end position="388"/>
    </location>
</feature>
<dbReference type="GO" id="GO:0005886">
    <property type="term" value="C:plasma membrane"/>
    <property type="evidence" value="ECO:0007669"/>
    <property type="project" value="UniProtKB-SubCell"/>
</dbReference>
<accession>A0A2P1PV47</accession>
<keyword evidence="10" id="KW-1185">Reference proteome</keyword>
<evidence type="ECO:0000256" key="1">
    <source>
        <dbReference type="ARBA" id="ARBA00004429"/>
    </source>
</evidence>
<organism evidence="9 10">
    <name type="scientific">Ahniella affigens</name>
    <dbReference type="NCBI Taxonomy" id="2021234"/>
    <lineage>
        <taxon>Bacteria</taxon>
        <taxon>Pseudomonadati</taxon>
        <taxon>Pseudomonadota</taxon>
        <taxon>Gammaproteobacteria</taxon>
        <taxon>Lysobacterales</taxon>
        <taxon>Rhodanobacteraceae</taxon>
        <taxon>Ahniella</taxon>
    </lineage>
</organism>
<reference evidence="9 10" key="1">
    <citation type="submission" date="2018-03" db="EMBL/GenBank/DDBJ databases">
        <title>Ahniella affigens gen. nov., sp. nov., a gammaproteobacterium isolated from sandy soil near a stream.</title>
        <authorList>
            <person name="Ko Y."/>
            <person name="Kim J.-H."/>
        </authorList>
    </citation>
    <scope>NUCLEOTIDE SEQUENCE [LARGE SCALE GENOMIC DNA]</scope>
    <source>
        <strain evidence="9 10">D13</strain>
    </source>
</reference>
<dbReference type="AlphaFoldDB" id="A0A2P1PV47"/>
<dbReference type="InterPro" id="IPR010656">
    <property type="entry name" value="DctM"/>
</dbReference>
<evidence type="ECO:0000256" key="6">
    <source>
        <dbReference type="ARBA" id="ARBA00023136"/>
    </source>
</evidence>
<gene>
    <name evidence="9" type="ORF">C7S18_16700</name>
</gene>
<keyword evidence="3 7" id="KW-0997">Cell inner membrane</keyword>
<dbReference type="RefSeq" id="WP_106892646.1">
    <property type="nucleotide sequence ID" value="NZ_CP027860.1"/>
</dbReference>
<dbReference type="Proteomes" id="UP000241074">
    <property type="component" value="Chromosome"/>
</dbReference>
<dbReference type="NCBIfam" id="TIGR00786">
    <property type="entry name" value="dctM"/>
    <property type="match status" value="1"/>
</dbReference>
<evidence type="ECO:0000256" key="7">
    <source>
        <dbReference type="RuleBase" id="RU369079"/>
    </source>
</evidence>
<feature type="transmembrane region" description="Helical" evidence="7">
    <location>
        <begin position="343"/>
        <end position="364"/>
    </location>
</feature>
<dbReference type="GO" id="GO:0022857">
    <property type="term" value="F:transmembrane transporter activity"/>
    <property type="evidence" value="ECO:0007669"/>
    <property type="project" value="UniProtKB-UniRule"/>
</dbReference>
<comment type="similarity">
    <text evidence="7">Belongs to the TRAP transporter large permease family.</text>
</comment>
<reference evidence="9 10" key="2">
    <citation type="submission" date="2018-03" db="EMBL/GenBank/DDBJ databases">
        <authorList>
            <person name="Keele B.F."/>
        </authorList>
    </citation>
    <scope>NUCLEOTIDE SEQUENCE [LARGE SCALE GENOMIC DNA]</scope>
    <source>
        <strain evidence="9 10">D13</strain>
    </source>
</reference>
<keyword evidence="6 7" id="KW-0472">Membrane</keyword>
<feature type="transmembrane region" description="Helical" evidence="7">
    <location>
        <begin position="89"/>
        <end position="121"/>
    </location>
</feature>
<dbReference type="PANTHER" id="PTHR33362:SF5">
    <property type="entry name" value="C4-DICARBOXYLATE TRAP TRANSPORTER LARGE PERMEASE PROTEIN DCTM"/>
    <property type="match status" value="1"/>
</dbReference>
<evidence type="ECO:0000256" key="4">
    <source>
        <dbReference type="ARBA" id="ARBA00022692"/>
    </source>
</evidence>
<dbReference type="EMBL" id="CP027860">
    <property type="protein sequence ID" value="AVP98726.1"/>
    <property type="molecule type" value="Genomic_DNA"/>
</dbReference>
<dbReference type="OrthoDB" id="8627919at2"/>
<dbReference type="PIRSF" id="PIRSF006066">
    <property type="entry name" value="HI0050"/>
    <property type="match status" value="1"/>
</dbReference>
<dbReference type="KEGG" id="xba:C7S18_16700"/>
<dbReference type="PANTHER" id="PTHR33362">
    <property type="entry name" value="SIALIC ACID TRAP TRANSPORTER PERMEASE PROTEIN SIAT-RELATED"/>
    <property type="match status" value="1"/>
</dbReference>
<evidence type="ECO:0000256" key="5">
    <source>
        <dbReference type="ARBA" id="ARBA00022989"/>
    </source>
</evidence>
<comment type="function">
    <text evidence="7">Part of the tripartite ATP-independent periplasmic (TRAP) transport system.</text>
</comment>
<evidence type="ECO:0000313" key="10">
    <source>
        <dbReference type="Proteomes" id="UP000241074"/>
    </source>
</evidence>
<evidence type="ECO:0000313" key="9">
    <source>
        <dbReference type="EMBL" id="AVP98726.1"/>
    </source>
</evidence>
<sequence length="428" mass="45617">MIWLAILAIIALAAFGAPLFALIAAVALIGLQLSDYESTVLAVEFNRLAESPVLIAIPLFTIAGYVLSESGAPKRLVRLTEAMFGWLHGGLAIVAILACAMFTAFTGASGVTILAIGALIYPALRQAQYSERFSLGLVTTSGSLGLLFFPAVPLILYGIVAQSLGTSPSAGVEDMIKAGALPGLLMVSALAAYSMYAAPKRAHDVPFSAAELRAALWDARYELPLPFIVLGGVFLGTFAASEAAAITAAYVLIITVVIRREIPLQRLPAVLREAMELVGAILLILGVSLGLTYVLIDAGVPEQIFGFVNTHIGNKWAFLLLLNGFLIILGMLLDIFSATVIMVPILVPIAISYGIHPVHLGIIFLANMQLGYFTPPVGMNLFIASFRFKTPVLVLTRACVPFFFVLLACVLLITYWPGLSLWFIPPSP</sequence>
<comment type="subcellular location">
    <subcellularLocation>
        <location evidence="1 7">Cell inner membrane</location>
        <topology evidence="1 7">Multi-pass membrane protein</topology>
    </subcellularLocation>
</comment>
<protein>
    <recommendedName>
        <fullName evidence="7">TRAP transporter large permease protein</fullName>
    </recommendedName>
</protein>
<feature type="transmembrane region" description="Helical" evidence="7">
    <location>
        <begin position="51"/>
        <end position="68"/>
    </location>
</feature>
<proteinExistence type="inferred from homology"/>
<comment type="caution">
    <text evidence="7">Lacks conserved residue(s) required for the propagation of feature annotation.</text>
</comment>
<keyword evidence="7" id="KW-0813">Transport</keyword>
<evidence type="ECO:0000259" key="8">
    <source>
        <dbReference type="Pfam" id="PF06808"/>
    </source>
</evidence>
<feature type="transmembrane region" description="Helical" evidence="7">
    <location>
        <begin position="133"/>
        <end position="157"/>
    </location>
</feature>
<keyword evidence="5 7" id="KW-1133">Transmembrane helix</keyword>